<dbReference type="PROSITE" id="PS00178">
    <property type="entry name" value="AA_TRNA_LIGASE_I"/>
    <property type="match status" value="1"/>
</dbReference>
<reference evidence="15 16" key="1">
    <citation type="submission" date="2017-09" db="EMBL/GenBank/DDBJ databases">
        <title>Depth-based differentiation of microbial function through sediment-hosted aquifers and enrichment of novel symbionts in the deep terrestrial subsurface.</title>
        <authorList>
            <person name="Probst A.J."/>
            <person name="Ladd B."/>
            <person name="Jarett J.K."/>
            <person name="Geller-Mcgrath D.E."/>
            <person name="Sieber C.M."/>
            <person name="Emerson J.B."/>
            <person name="Anantharaman K."/>
            <person name="Thomas B.C."/>
            <person name="Malmstrom R."/>
            <person name="Stieglmeier M."/>
            <person name="Klingl A."/>
            <person name="Woyke T."/>
            <person name="Ryan C.M."/>
            <person name="Banfield J.F."/>
        </authorList>
    </citation>
    <scope>NUCLEOTIDE SEQUENCE [LARGE SCALE GENOMIC DNA]</scope>
    <source>
        <strain evidence="15">CG10_big_fil_rev_8_21_14_0_10_49_38</strain>
    </source>
</reference>
<dbReference type="InterPro" id="IPR001412">
    <property type="entry name" value="aa-tRNA-synth_I_CS"/>
</dbReference>
<dbReference type="PRINTS" id="PR00985">
    <property type="entry name" value="TRNASYNTHLEU"/>
</dbReference>
<dbReference type="AlphaFoldDB" id="A0A2H0RHE4"/>
<dbReference type="GO" id="GO:0004823">
    <property type="term" value="F:leucine-tRNA ligase activity"/>
    <property type="evidence" value="ECO:0007669"/>
    <property type="project" value="UniProtKB-UniRule"/>
</dbReference>
<keyword evidence="6 9" id="KW-0648">Protein biosynthesis</keyword>
<dbReference type="PANTHER" id="PTHR43740:SF2">
    <property type="entry name" value="LEUCINE--TRNA LIGASE, MITOCHONDRIAL"/>
    <property type="match status" value="1"/>
</dbReference>
<evidence type="ECO:0000256" key="1">
    <source>
        <dbReference type="ARBA" id="ARBA00005594"/>
    </source>
</evidence>
<feature type="domain" description="Aminoacyl-tRNA synthetase class Ia" evidence="12">
    <location>
        <begin position="623"/>
        <end position="821"/>
    </location>
</feature>
<dbReference type="EMBL" id="PCYK01000022">
    <property type="protein sequence ID" value="PIR45877.1"/>
    <property type="molecule type" value="Genomic_DNA"/>
</dbReference>
<dbReference type="SUPFAM" id="SSF47323">
    <property type="entry name" value="Anticodon-binding domain of a subclass of class I aminoacyl-tRNA synthetases"/>
    <property type="match status" value="1"/>
</dbReference>
<evidence type="ECO:0000256" key="2">
    <source>
        <dbReference type="ARBA" id="ARBA00022490"/>
    </source>
</evidence>
<evidence type="ECO:0000256" key="4">
    <source>
        <dbReference type="ARBA" id="ARBA00022741"/>
    </source>
</evidence>
<evidence type="ECO:0000256" key="7">
    <source>
        <dbReference type="ARBA" id="ARBA00023146"/>
    </source>
</evidence>
<evidence type="ECO:0000259" key="14">
    <source>
        <dbReference type="Pfam" id="PF13603"/>
    </source>
</evidence>
<dbReference type="InterPro" id="IPR009080">
    <property type="entry name" value="tRNAsynth_Ia_anticodon-bd"/>
</dbReference>
<dbReference type="InterPro" id="IPR025709">
    <property type="entry name" value="Leu_tRNA-synth_edit"/>
</dbReference>
<dbReference type="FunFam" id="1.10.730.10:FF:000002">
    <property type="entry name" value="Leucine--tRNA ligase"/>
    <property type="match status" value="1"/>
</dbReference>
<dbReference type="Gene3D" id="1.10.730.10">
    <property type="entry name" value="Isoleucyl-tRNA Synthetase, Domain 1"/>
    <property type="match status" value="1"/>
</dbReference>
<dbReference type="InterPro" id="IPR013155">
    <property type="entry name" value="M/V/L/I-tRNA-synth_anticd-bd"/>
</dbReference>
<dbReference type="GO" id="GO:0006429">
    <property type="term" value="P:leucyl-tRNA aminoacylation"/>
    <property type="evidence" value="ECO:0007669"/>
    <property type="project" value="UniProtKB-UniRule"/>
</dbReference>
<comment type="similarity">
    <text evidence="1 9 10">Belongs to the class-I aminoacyl-tRNA synthetase family.</text>
</comment>
<keyword evidence="5 9" id="KW-0067">ATP-binding</keyword>
<dbReference type="Pfam" id="PF06821">
    <property type="entry name" value="Ser_hydrolase"/>
    <property type="match status" value="1"/>
</dbReference>
<evidence type="ECO:0000256" key="9">
    <source>
        <dbReference type="HAMAP-Rule" id="MF_00049"/>
    </source>
</evidence>
<dbReference type="PANTHER" id="PTHR43740">
    <property type="entry name" value="LEUCYL-TRNA SYNTHETASE"/>
    <property type="match status" value="1"/>
</dbReference>
<dbReference type="CDD" id="cd00812">
    <property type="entry name" value="LeuRS_core"/>
    <property type="match status" value="1"/>
</dbReference>
<dbReference type="InterPro" id="IPR010662">
    <property type="entry name" value="RBBP9/YdeN"/>
</dbReference>
<dbReference type="Pfam" id="PF13603">
    <property type="entry name" value="tRNA-synt_1_2"/>
    <property type="match status" value="1"/>
</dbReference>
<dbReference type="Pfam" id="PF00133">
    <property type="entry name" value="tRNA-synt_1"/>
    <property type="match status" value="2"/>
</dbReference>
<feature type="region of interest" description="Disordered" evidence="11">
    <location>
        <begin position="1"/>
        <end position="31"/>
    </location>
</feature>
<dbReference type="InterPro" id="IPR002300">
    <property type="entry name" value="aa-tRNA-synth_Ia"/>
</dbReference>
<dbReference type="NCBIfam" id="TIGR00396">
    <property type="entry name" value="leuS_bact"/>
    <property type="match status" value="1"/>
</dbReference>
<dbReference type="InterPro" id="IPR029058">
    <property type="entry name" value="AB_hydrolase_fold"/>
</dbReference>
<dbReference type="Gene3D" id="3.90.740.10">
    <property type="entry name" value="Valyl/Leucyl/Isoleucyl-tRNA synthetase, editing domain"/>
    <property type="match status" value="1"/>
</dbReference>
<evidence type="ECO:0000256" key="11">
    <source>
        <dbReference type="SAM" id="MobiDB-lite"/>
    </source>
</evidence>
<dbReference type="SUPFAM" id="SSF50677">
    <property type="entry name" value="ValRS/IleRS/LeuRS editing domain"/>
    <property type="match status" value="1"/>
</dbReference>
<dbReference type="Proteomes" id="UP000230431">
    <property type="component" value="Unassembled WGS sequence"/>
</dbReference>
<keyword evidence="3 9" id="KW-0436">Ligase</keyword>
<comment type="caution">
    <text evidence="15">The sequence shown here is derived from an EMBL/GenBank/DDBJ whole genome shotgun (WGS) entry which is preliminary data.</text>
</comment>
<feature type="domain" description="Leucyl-tRNA synthetase editing" evidence="14">
    <location>
        <begin position="447"/>
        <end position="610"/>
    </location>
</feature>
<feature type="binding site" evidence="9">
    <location>
        <position position="798"/>
    </location>
    <ligand>
        <name>ATP</name>
        <dbReference type="ChEBI" id="CHEBI:30616"/>
    </ligand>
</feature>
<feature type="domain" description="Aminoacyl-tRNA synthetase class Ia" evidence="12">
    <location>
        <begin position="43"/>
        <end position="254"/>
    </location>
</feature>
<name>A0A2H0RHE4_9BACT</name>
<dbReference type="Gene3D" id="3.10.20.590">
    <property type="match status" value="1"/>
</dbReference>
<dbReference type="CDD" id="cd07958">
    <property type="entry name" value="Anticodon_Ia_Leu_BEm"/>
    <property type="match status" value="1"/>
</dbReference>
<keyword evidence="7 9" id="KW-0030">Aminoacyl-tRNA synthetase</keyword>
<evidence type="ECO:0000313" key="15">
    <source>
        <dbReference type="EMBL" id="PIR45877.1"/>
    </source>
</evidence>
<dbReference type="HAMAP" id="MF_00049_B">
    <property type="entry name" value="Leu_tRNA_synth_B"/>
    <property type="match status" value="1"/>
</dbReference>
<evidence type="ECO:0000313" key="16">
    <source>
        <dbReference type="Proteomes" id="UP000230431"/>
    </source>
</evidence>
<evidence type="ECO:0000256" key="6">
    <source>
        <dbReference type="ARBA" id="ARBA00022917"/>
    </source>
</evidence>
<dbReference type="InterPro" id="IPR009008">
    <property type="entry name" value="Val/Leu/Ile-tRNA-synth_edit"/>
</dbReference>
<protein>
    <recommendedName>
        <fullName evidence="9">Leucine--tRNA ligase</fullName>
        <ecNumber evidence="9">6.1.1.4</ecNumber>
    </recommendedName>
    <alternativeName>
        <fullName evidence="9">Leucyl-tRNA synthetase</fullName>
        <shortName evidence="9">LeuRS</shortName>
    </alternativeName>
</protein>
<sequence>MKQKKNGPYDHKKIEAKWPSSAKTTAGQAKGSKIYDHKKIELKWQKTWKDSGLYVTSDNSKKPKAYVLDMFPYPSGEGLHVGHPKGYVASDIYARFKRMNGFNVLHPMGWDAFGLPAENYAIKNKVNPAVSTKKNIANFRRQIDRLGFSYDWSREINTTDPEYYKWTQWIFLQLLKKGLAYQSFEAINWCPSCQTGLANEDLEGNKCERCGSVVEKRPMRQWVLKITDYADRLLLGLNDLPWPESVKESQRHWIGRSEGALIKFPLQRKHKYVFLHGWRGHSEKFFFPWLKRELEQRGHQVVALNLPDPYLPDITAQAAYALDQTVFDEDTVIVAHSLGSVVAYRILEQLTRPIHKLVIVAGLIEPRFRDKERWETRILLNWKFDSVKIKKNAGQITILEDLNDPIILAGESETIGRAIGGQTAKLAAVEPHFCGEREPAVLERCLDEVEVFTTRADTLFGVTYLVLAPDHPLIERWRANIKNFAQVKEFAARALAQTEIERSAENREPAGQLLEGLKALNPVTGEPIPIWTADYVLADYGTGAVMAVPAHDQRDYLFAKKYQLPIKQVIEEDLPTKVEHAGQAYTAEGPLLDSGLATGLSGLPAKRALVKMAGGRLSVSYRLRDWVFSRQRYWGEPIPVVHCEACALKNPAGGGVVPVPEQDLPVLLPKVKSYAPTGTGESPLADIKAWVNTKCPVCNGPAKRETNTMPQWAGSSWYYLRYADPNNKQTLADRQALDYWLPVDLYVGGVEHATRHLIYARFWHKFLFDLGLVSEDEPFRELKNPGMILGADGRKMSKRWGNVVNPDEIARDFGADTFRIYEMFMGPFEQGGLWNPDNLMGPRRFLERVWRLADRVVAKSKRDTPDILLHQTIKQVTRDFEQFGFNTAISALMILINDWEKRGSLPLKDWQTFLKLLAPLAPHLAEELWQRAGGKSSVHLAIWPDFDPKVLAERQVKLTIQINGKTRANLSMPSGLGENEVKALAVASATIQKWLAGQQIKKIIFVPDRLINLVT</sequence>
<dbReference type="GO" id="GO:0005829">
    <property type="term" value="C:cytosol"/>
    <property type="evidence" value="ECO:0007669"/>
    <property type="project" value="TreeGrafter"/>
</dbReference>
<dbReference type="SUPFAM" id="SSF53474">
    <property type="entry name" value="alpha/beta-Hydrolases"/>
    <property type="match status" value="1"/>
</dbReference>
<evidence type="ECO:0000256" key="8">
    <source>
        <dbReference type="ARBA" id="ARBA00047469"/>
    </source>
</evidence>
<feature type="domain" description="Methionyl/Valyl/Leucyl/Isoleucyl-tRNA synthetase anticodon-binding" evidence="13">
    <location>
        <begin position="869"/>
        <end position="976"/>
    </location>
</feature>
<evidence type="ECO:0000256" key="5">
    <source>
        <dbReference type="ARBA" id="ARBA00022840"/>
    </source>
</evidence>
<evidence type="ECO:0000256" key="3">
    <source>
        <dbReference type="ARBA" id="ARBA00022598"/>
    </source>
</evidence>
<dbReference type="GO" id="GO:0005524">
    <property type="term" value="F:ATP binding"/>
    <property type="evidence" value="ECO:0007669"/>
    <property type="project" value="UniProtKB-UniRule"/>
</dbReference>
<dbReference type="GO" id="GO:0002161">
    <property type="term" value="F:aminoacyl-tRNA deacylase activity"/>
    <property type="evidence" value="ECO:0007669"/>
    <property type="project" value="InterPro"/>
</dbReference>
<dbReference type="SUPFAM" id="SSF52374">
    <property type="entry name" value="Nucleotidylyl transferase"/>
    <property type="match status" value="1"/>
</dbReference>
<keyword evidence="2 9" id="KW-0963">Cytoplasm</keyword>
<keyword evidence="4 9" id="KW-0547">Nucleotide-binding</keyword>
<comment type="caution">
    <text evidence="9">Lacks conserved residue(s) required for the propagation of feature annotation.</text>
</comment>
<dbReference type="Gene3D" id="3.40.50.620">
    <property type="entry name" value="HUPs"/>
    <property type="match status" value="2"/>
</dbReference>
<dbReference type="Gene3D" id="3.40.50.1820">
    <property type="entry name" value="alpha/beta hydrolase"/>
    <property type="match status" value="1"/>
</dbReference>
<dbReference type="FunFam" id="3.40.50.620:FF:000056">
    <property type="entry name" value="Leucine--tRNA ligase"/>
    <property type="match status" value="1"/>
</dbReference>
<dbReference type="InterPro" id="IPR014729">
    <property type="entry name" value="Rossmann-like_a/b/a_fold"/>
</dbReference>
<feature type="compositionally biased region" description="Basic and acidic residues" evidence="11">
    <location>
        <begin position="7"/>
        <end position="16"/>
    </location>
</feature>
<dbReference type="FunFam" id="3.40.50.620:FF:000077">
    <property type="entry name" value="Leucine--tRNA ligase"/>
    <property type="match status" value="1"/>
</dbReference>
<evidence type="ECO:0000256" key="10">
    <source>
        <dbReference type="RuleBase" id="RU363035"/>
    </source>
</evidence>
<accession>A0A2H0RHE4</accession>
<comment type="subcellular location">
    <subcellularLocation>
        <location evidence="9">Cytoplasm</location>
    </subcellularLocation>
</comment>
<dbReference type="Pfam" id="PF08264">
    <property type="entry name" value="Anticodon_1"/>
    <property type="match status" value="1"/>
</dbReference>
<proteinExistence type="inferred from homology"/>
<gene>
    <name evidence="9" type="primary">leuS</name>
    <name evidence="15" type="ORF">COV08_02820</name>
</gene>
<organism evidence="15 16">
    <name type="scientific">Candidatus Vogelbacteria bacterium CG10_big_fil_rev_8_21_14_0_10_49_38</name>
    <dbReference type="NCBI Taxonomy" id="1975043"/>
    <lineage>
        <taxon>Bacteria</taxon>
        <taxon>Candidatus Vogeliibacteriota</taxon>
    </lineage>
</organism>
<evidence type="ECO:0000259" key="13">
    <source>
        <dbReference type="Pfam" id="PF08264"/>
    </source>
</evidence>
<evidence type="ECO:0000259" key="12">
    <source>
        <dbReference type="Pfam" id="PF00133"/>
    </source>
</evidence>
<comment type="catalytic activity">
    <reaction evidence="8 9">
        <text>tRNA(Leu) + L-leucine + ATP = L-leucyl-tRNA(Leu) + AMP + diphosphate</text>
        <dbReference type="Rhea" id="RHEA:11688"/>
        <dbReference type="Rhea" id="RHEA-COMP:9613"/>
        <dbReference type="Rhea" id="RHEA-COMP:9622"/>
        <dbReference type="ChEBI" id="CHEBI:30616"/>
        <dbReference type="ChEBI" id="CHEBI:33019"/>
        <dbReference type="ChEBI" id="CHEBI:57427"/>
        <dbReference type="ChEBI" id="CHEBI:78442"/>
        <dbReference type="ChEBI" id="CHEBI:78494"/>
        <dbReference type="ChEBI" id="CHEBI:456215"/>
        <dbReference type="EC" id="6.1.1.4"/>
    </reaction>
</comment>
<dbReference type="EC" id="6.1.1.4" evidence="9"/>
<dbReference type="InterPro" id="IPR002302">
    <property type="entry name" value="Leu-tRNA-ligase"/>
</dbReference>